<evidence type="ECO:0000259" key="5">
    <source>
        <dbReference type="PROSITE" id="PS50237"/>
    </source>
</evidence>
<proteinExistence type="predicted"/>
<comment type="caution">
    <text evidence="3">Lacks conserved residue(s) required for the propagation of feature annotation.</text>
</comment>
<evidence type="ECO:0000256" key="2">
    <source>
        <dbReference type="ARBA" id="ARBA00022786"/>
    </source>
</evidence>
<keyword evidence="1" id="KW-0808">Transferase</keyword>
<dbReference type="GO" id="GO:0004842">
    <property type="term" value="F:ubiquitin-protein transferase activity"/>
    <property type="evidence" value="ECO:0007669"/>
    <property type="project" value="InterPro"/>
</dbReference>
<sequence>MVGCTSTPSAAEELELSQAGLGKRSLTLTEDMSHAMVNKILIEEYPKMEGVEGWLFYKASGGHGRRKLLAIPPDVDGYTGRLIRSVLSAGKTTMYIVPLQQDLDLTPLPSDATEFQKMPKAACQVCKENMPLHILALHIENLQTAVCYARETYLWPTCLGEFFFFFFSSISVIYLLKMSLNSKLSDFFGLLFNSDDDVLQWLASQVDASKDFKICITRDNLFQRGLIQWQRQKKGSPVNKLNVTFIGEAGIDTGALSKEFLTEMMHGIERRLFEGSGKGKSPVYSICDLENGFYRTAGEVFSVSLAQGGPAPCFFRNWCYQFLTTGDFDALQLTKDDVDDLEYALLIERVTTDLTQFTDEIVSCGYTGLLKLDQKDSIIRAIVLHATMRLTPMLQQIRNGMKVYNLLDVIGKHQTLCSNLFVPKKDDDRPDADYIMSIIVPELSEKGSPRQARENAIINFLQDFLQDLEITEHWSQQTHVSLSVPTVMQWLTGQRHKPLLPSERADFKINLRYEHQCNEKMPGHNICFPLVSACTNTITVPVEHMKTYKEFRDIMTVAIRMGRDFGRV</sequence>
<evidence type="ECO:0000256" key="1">
    <source>
        <dbReference type="ARBA" id="ARBA00022679"/>
    </source>
</evidence>
<dbReference type="PROSITE" id="PS50237">
    <property type="entry name" value="HECT"/>
    <property type="match status" value="1"/>
</dbReference>
<dbReference type="SUPFAM" id="SSF56204">
    <property type="entry name" value="Hect, E3 ligase catalytic domain"/>
    <property type="match status" value="1"/>
</dbReference>
<dbReference type="InterPro" id="IPR035983">
    <property type="entry name" value="Hect_E3_ubiquitin_ligase"/>
</dbReference>
<organism evidence="6 7">
    <name type="scientific">Cyprinus carpio</name>
    <name type="common">Common carp</name>
    <dbReference type="NCBI Taxonomy" id="7962"/>
    <lineage>
        <taxon>Eukaryota</taxon>
        <taxon>Metazoa</taxon>
        <taxon>Chordata</taxon>
        <taxon>Craniata</taxon>
        <taxon>Vertebrata</taxon>
        <taxon>Euteleostomi</taxon>
        <taxon>Actinopterygii</taxon>
        <taxon>Neopterygii</taxon>
        <taxon>Teleostei</taxon>
        <taxon>Ostariophysi</taxon>
        <taxon>Cypriniformes</taxon>
        <taxon>Cyprinidae</taxon>
        <taxon>Cyprininae</taxon>
        <taxon>Cyprinus</taxon>
    </lineage>
</organism>
<dbReference type="Ensembl" id="ENSCCRT00015031899.1">
    <property type="protein sequence ID" value="ENSCCRP00015030827.1"/>
    <property type="gene ID" value="ENSCCRG00015012942.1"/>
</dbReference>
<accession>A0A8C1U248</accession>
<evidence type="ECO:0000313" key="6">
    <source>
        <dbReference type="Ensembl" id="ENSCCRP00015030827.1"/>
    </source>
</evidence>
<dbReference type="Gene3D" id="3.90.1750.10">
    <property type="entry name" value="Hect, E3 ligase catalytic domains"/>
    <property type="match status" value="1"/>
</dbReference>
<dbReference type="Proteomes" id="UP000694700">
    <property type="component" value="Unplaced"/>
</dbReference>
<feature type="transmembrane region" description="Helical" evidence="4">
    <location>
        <begin position="153"/>
        <end position="176"/>
    </location>
</feature>
<name>A0A8C1U248_CYPCA</name>
<keyword evidence="4" id="KW-0472">Membrane</keyword>
<dbReference type="AlphaFoldDB" id="A0A8C1U248"/>
<reference evidence="6" key="1">
    <citation type="submission" date="2025-08" db="UniProtKB">
        <authorList>
            <consortium name="Ensembl"/>
        </authorList>
    </citation>
    <scope>IDENTIFICATION</scope>
</reference>
<keyword evidence="2 3" id="KW-0833">Ubl conjugation pathway</keyword>
<evidence type="ECO:0000256" key="3">
    <source>
        <dbReference type="PROSITE-ProRule" id="PRU00104"/>
    </source>
</evidence>
<feature type="domain" description="HECT" evidence="5">
    <location>
        <begin position="233"/>
        <end position="264"/>
    </location>
</feature>
<evidence type="ECO:0000313" key="7">
    <source>
        <dbReference type="Proteomes" id="UP000694700"/>
    </source>
</evidence>
<protein>
    <recommendedName>
        <fullName evidence="5">HECT domain-containing protein</fullName>
    </recommendedName>
</protein>
<dbReference type="InterPro" id="IPR000569">
    <property type="entry name" value="HECT_dom"/>
</dbReference>
<keyword evidence="4" id="KW-1133">Transmembrane helix</keyword>
<evidence type="ECO:0000256" key="4">
    <source>
        <dbReference type="SAM" id="Phobius"/>
    </source>
</evidence>
<keyword evidence="4" id="KW-0812">Transmembrane</keyword>